<dbReference type="GO" id="GO:0003700">
    <property type="term" value="F:DNA-binding transcription factor activity"/>
    <property type="evidence" value="ECO:0007669"/>
    <property type="project" value="InterPro"/>
</dbReference>
<dbReference type="GO" id="GO:0043565">
    <property type="term" value="F:sequence-specific DNA binding"/>
    <property type="evidence" value="ECO:0007669"/>
    <property type="project" value="InterPro"/>
</dbReference>
<reference evidence="5" key="1">
    <citation type="submission" date="2020-08" db="EMBL/GenBank/DDBJ databases">
        <title>Genome public.</title>
        <authorList>
            <person name="Liu C."/>
            <person name="Sun Q."/>
        </authorList>
    </citation>
    <scope>NUCLEOTIDE SEQUENCE</scope>
    <source>
        <strain evidence="5">NSJ-33</strain>
    </source>
</reference>
<keyword evidence="3" id="KW-0804">Transcription</keyword>
<dbReference type="InterPro" id="IPR003313">
    <property type="entry name" value="AraC-bd"/>
</dbReference>
<dbReference type="SMART" id="SM00342">
    <property type="entry name" value="HTH_ARAC"/>
    <property type="match status" value="1"/>
</dbReference>
<dbReference type="InterPro" id="IPR018060">
    <property type="entry name" value="HTH_AraC"/>
</dbReference>
<dbReference type="Gene3D" id="2.60.120.10">
    <property type="entry name" value="Jelly Rolls"/>
    <property type="match status" value="1"/>
</dbReference>
<dbReference type="SUPFAM" id="SSF46689">
    <property type="entry name" value="Homeodomain-like"/>
    <property type="match status" value="2"/>
</dbReference>
<feature type="domain" description="HTH araC/xylS-type" evidence="4">
    <location>
        <begin position="191"/>
        <end position="289"/>
    </location>
</feature>
<evidence type="ECO:0000256" key="1">
    <source>
        <dbReference type="ARBA" id="ARBA00023015"/>
    </source>
</evidence>
<protein>
    <submittedName>
        <fullName evidence="5">Helix-turn-helix transcriptional regulator</fullName>
    </submittedName>
</protein>
<sequence length="295" mass="33247">MQKKAISNSLTVKCLPVPLDPEFPVHCSDDVYDLPALPVTYLHYHSSLELGVCLEGSGVFYIGSQTFSFSQGDVSIIFPNIIHIAQSAQEKGSKWRFITVDLPHIIDNSKISTPLDGSMLYSGIVSSTEAPTLTESIQRLMEELICQKEYRSSAASAWIHLIFVEILRYSEQKDILPTFDPLSDQKIEKISPAILHITRHYNESIRIQDLASLCSLSVTAFRRNFIAVMDIAPHEYLNRVRANMGAILLIKSTLPVADIAYEVGCSSISTFNRIFKEYYHTTPIAYRISQRQQNK</sequence>
<dbReference type="Pfam" id="PF12833">
    <property type="entry name" value="HTH_18"/>
    <property type="match status" value="1"/>
</dbReference>
<dbReference type="PANTHER" id="PTHR43280:SF2">
    <property type="entry name" value="HTH-TYPE TRANSCRIPTIONAL REGULATOR EXSA"/>
    <property type="match status" value="1"/>
</dbReference>
<evidence type="ECO:0000259" key="4">
    <source>
        <dbReference type="PROSITE" id="PS01124"/>
    </source>
</evidence>
<dbReference type="InterPro" id="IPR009057">
    <property type="entry name" value="Homeodomain-like_sf"/>
</dbReference>
<evidence type="ECO:0000256" key="2">
    <source>
        <dbReference type="ARBA" id="ARBA00023125"/>
    </source>
</evidence>
<organism evidence="5 6">
    <name type="scientific">Fumia xinanensis</name>
    <dbReference type="NCBI Taxonomy" id="2763659"/>
    <lineage>
        <taxon>Bacteria</taxon>
        <taxon>Bacillati</taxon>
        <taxon>Bacillota</taxon>
        <taxon>Clostridia</taxon>
        <taxon>Eubacteriales</taxon>
        <taxon>Oscillospiraceae</taxon>
        <taxon>Fumia</taxon>
    </lineage>
</organism>
<keyword evidence="2" id="KW-0238">DNA-binding</keyword>
<dbReference type="InterPro" id="IPR014710">
    <property type="entry name" value="RmlC-like_jellyroll"/>
</dbReference>
<dbReference type="Proteomes" id="UP000610760">
    <property type="component" value="Unassembled WGS sequence"/>
</dbReference>
<keyword evidence="1" id="KW-0805">Transcription regulation</keyword>
<name>A0A926E7A5_9FIRM</name>
<dbReference type="PANTHER" id="PTHR43280">
    <property type="entry name" value="ARAC-FAMILY TRANSCRIPTIONAL REGULATOR"/>
    <property type="match status" value="1"/>
</dbReference>
<comment type="caution">
    <text evidence="5">The sequence shown here is derived from an EMBL/GenBank/DDBJ whole genome shotgun (WGS) entry which is preliminary data.</text>
</comment>
<dbReference type="InterPro" id="IPR037923">
    <property type="entry name" value="HTH-like"/>
</dbReference>
<dbReference type="AlphaFoldDB" id="A0A926E7A5"/>
<accession>A0A926E7A5</accession>
<evidence type="ECO:0000256" key="3">
    <source>
        <dbReference type="ARBA" id="ARBA00023163"/>
    </source>
</evidence>
<dbReference type="PROSITE" id="PS01124">
    <property type="entry name" value="HTH_ARAC_FAMILY_2"/>
    <property type="match status" value="1"/>
</dbReference>
<dbReference type="Pfam" id="PF02311">
    <property type="entry name" value="AraC_binding"/>
    <property type="match status" value="1"/>
</dbReference>
<keyword evidence="6" id="KW-1185">Reference proteome</keyword>
<evidence type="ECO:0000313" key="6">
    <source>
        <dbReference type="Proteomes" id="UP000610760"/>
    </source>
</evidence>
<dbReference type="RefSeq" id="WP_249296206.1">
    <property type="nucleotide sequence ID" value="NZ_JACRSV010000005.1"/>
</dbReference>
<evidence type="ECO:0000313" key="5">
    <source>
        <dbReference type="EMBL" id="MBC8560913.1"/>
    </source>
</evidence>
<dbReference type="EMBL" id="JACRSV010000005">
    <property type="protein sequence ID" value="MBC8560913.1"/>
    <property type="molecule type" value="Genomic_DNA"/>
</dbReference>
<dbReference type="Gene3D" id="1.10.10.60">
    <property type="entry name" value="Homeodomain-like"/>
    <property type="match status" value="2"/>
</dbReference>
<gene>
    <name evidence="5" type="ORF">H8710_12635</name>
</gene>
<proteinExistence type="predicted"/>
<dbReference type="SUPFAM" id="SSF51215">
    <property type="entry name" value="Regulatory protein AraC"/>
    <property type="match status" value="1"/>
</dbReference>